<dbReference type="PANTHER" id="PTHR44591">
    <property type="entry name" value="STRESS RESPONSE REGULATOR PROTEIN 1"/>
    <property type="match status" value="1"/>
</dbReference>
<dbReference type="SUPFAM" id="SSF52172">
    <property type="entry name" value="CheY-like"/>
    <property type="match status" value="1"/>
</dbReference>
<dbReference type="SMART" id="SM00448">
    <property type="entry name" value="REC"/>
    <property type="match status" value="1"/>
</dbReference>
<evidence type="ECO:0000256" key="2">
    <source>
        <dbReference type="PROSITE-ProRule" id="PRU00169"/>
    </source>
</evidence>
<dbReference type="PANTHER" id="PTHR44591:SF3">
    <property type="entry name" value="RESPONSE REGULATORY DOMAIN-CONTAINING PROTEIN"/>
    <property type="match status" value="1"/>
</dbReference>
<proteinExistence type="predicted"/>
<accession>A0A2S9JG17</accession>
<dbReference type="GO" id="GO:0003677">
    <property type="term" value="F:DNA binding"/>
    <property type="evidence" value="ECO:0007669"/>
    <property type="project" value="InterPro"/>
</dbReference>
<name>A0A2S9JG17_9SPHI</name>
<evidence type="ECO:0000313" key="5">
    <source>
        <dbReference type="Proteomes" id="UP000238642"/>
    </source>
</evidence>
<dbReference type="Gene3D" id="3.40.50.2300">
    <property type="match status" value="1"/>
</dbReference>
<reference evidence="4 5" key="1">
    <citation type="submission" date="2018-02" db="EMBL/GenBank/DDBJ databases">
        <title>The draft genome of Sphingobacterium gobiense H7.</title>
        <authorList>
            <person name="Li L."/>
            <person name="Liu L."/>
            <person name="Zhang X."/>
            <person name="Wang T."/>
            <person name="Liang L."/>
        </authorList>
    </citation>
    <scope>NUCLEOTIDE SEQUENCE [LARGE SCALE GENOMIC DNA]</scope>
    <source>
        <strain evidence="4 5">ACCC 05757</strain>
    </source>
</reference>
<dbReference type="SMART" id="SM00850">
    <property type="entry name" value="LytTR"/>
    <property type="match status" value="1"/>
</dbReference>
<dbReference type="AlphaFoldDB" id="A0A2S9JG17"/>
<dbReference type="Gene3D" id="2.40.50.40">
    <property type="match status" value="1"/>
</dbReference>
<dbReference type="PROSITE" id="PS50110">
    <property type="entry name" value="RESPONSE_REGULATORY"/>
    <property type="match status" value="1"/>
</dbReference>
<comment type="caution">
    <text evidence="4">The sequence shown here is derived from an EMBL/GenBank/DDBJ whole genome shotgun (WGS) entry which is preliminary data.</text>
</comment>
<feature type="modified residue" description="4-aspartylphosphate" evidence="2">
    <location>
        <position position="60"/>
    </location>
</feature>
<dbReference type="EMBL" id="PVBS01000004">
    <property type="protein sequence ID" value="PRD51905.1"/>
    <property type="molecule type" value="Genomic_DNA"/>
</dbReference>
<dbReference type="Pfam" id="PF04397">
    <property type="entry name" value="LytTR"/>
    <property type="match status" value="1"/>
</dbReference>
<dbReference type="InterPro" id="IPR001789">
    <property type="entry name" value="Sig_transdc_resp-reg_receiver"/>
</dbReference>
<evidence type="ECO:0000313" key="4">
    <source>
        <dbReference type="EMBL" id="PRD51905.1"/>
    </source>
</evidence>
<feature type="domain" description="Response regulatory" evidence="3">
    <location>
        <begin position="9"/>
        <end position="129"/>
    </location>
</feature>
<protein>
    <recommendedName>
        <fullName evidence="3">Response regulatory domain-containing protein</fullName>
    </recommendedName>
</protein>
<gene>
    <name evidence="4" type="ORF">C5749_16525</name>
</gene>
<evidence type="ECO:0000256" key="1">
    <source>
        <dbReference type="ARBA" id="ARBA00022553"/>
    </source>
</evidence>
<dbReference type="Proteomes" id="UP000238642">
    <property type="component" value="Unassembled WGS sequence"/>
</dbReference>
<dbReference type="GO" id="GO:0000160">
    <property type="term" value="P:phosphorelay signal transduction system"/>
    <property type="evidence" value="ECO:0007669"/>
    <property type="project" value="InterPro"/>
</dbReference>
<dbReference type="InterPro" id="IPR011006">
    <property type="entry name" value="CheY-like_superfamily"/>
</dbReference>
<dbReference type="RefSeq" id="WP_105727341.1">
    <property type="nucleotide sequence ID" value="NZ_PVBS01000004.1"/>
</dbReference>
<keyword evidence="5" id="KW-1185">Reference proteome</keyword>
<dbReference type="Pfam" id="PF00072">
    <property type="entry name" value="Response_reg"/>
    <property type="match status" value="1"/>
</dbReference>
<dbReference type="InterPro" id="IPR050595">
    <property type="entry name" value="Bact_response_regulator"/>
</dbReference>
<organism evidence="4 5">
    <name type="scientific">Sphingobacterium gobiense</name>
    <dbReference type="NCBI Taxonomy" id="1382456"/>
    <lineage>
        <taxon>Bacteria</taxon>
        <taxon>Pseudomonadati</taxon>
        <taxon>Bacteroidota</taxon>
        <taxon>Sphingobacteriia</taxon>
        <taxon>Sphingobacteriales</taxon>
        <taxon>Sphingobacteriaceae</taxon>
        <taxon>Sphingobacterium</taxon>
    </lineage>
</organism>
<evidence type="ECO:0000259" key="3">
    <source>
        <dbReference type="PROSITE" id="PS50110"/>
    </source>
</evidence>
<dbReference type="OrthoDB" id="9809318at2"/>
<keyword evidence="1 2" id="KW-0597">Phosphoprotein</keyword>
<sequence length="267" mass="30927">MEKKQHVLRAMVVDDDIQALQYMAELINLTDGIELVVKTTNPRKALAKLRTIPIDVLFLDIEMPIISGLQFMAQLKLLRETNPSISRMQIVVCSAYEHFAVKTYDYKVADYLIKPIFFDRYIEAINEVKRRILPLSLNVLSSDNRCFLIHSERGKIVHRVVFSDIIYLEAREQKSRLWISDTKYYDVHMILKNVLLLLPKSQFVKIHRSYAISISHFDAKVGREVGLKDLSRRLPLGESGTYPLFESWLAENAINGKLVAEIKNNEY</sequence>
<dbReference type="InterPro" id="IPR007492">
    <property type="entry name" value="LytTR_DNA-bd_dom"/>
</dbReference>